<sequence>MPTLFHTRCEALRFPFLARKRHLFSIRTVYKSIKIDIMIYMEPLLIYKALSNETRRQILLWLKNPKEFFDERKYLQQGISFQIGVCVGDIQAKVGLAQSVISSYLLTMQQAGLLESERIGKWTYYRRNEKTIQEFADYIQKEL</sequence>
<keyword evidence="1" id="KW-0805">Transcription regulation</keyword>
<evidence type="ECO:0000313" key="5">
    <source>
        <dbReference type="EMBL" id="BBH24737.1"/>
    </source>
</evidence>
<dbReference type="Gene3D" id="1.10.10.10">
    <property type="entry name" value="Winged helix-like DNA-binding domain superfamily/Winged helix DNA-binding domain"/>
    <property type="match status" value="1"/>
</dbReference>
<keyword evidence="2" id="KW-0238">DNA-binding</keyword>
<reference evidence="5 6" key="1">
    <citation type="submission" date="2018-11" db="EMBL/GenBank/DDBJ databases">
        <title>Complete genome sequence of Paenibacillus baekrokdamisoli strain KCTC 33723.</title>
        <authorList>
            <person name="Kang S.W."/>
            <person name="Lee K.C."/>
            <person name="Kim K.K."/>
            <person name="Kim J.S."/>
            <person name="Kim D.S."/>
            <person name="Ko S.H."/>
            <person name="Yang S.H."/>
            <person name="Lee J.S."/>
        </authorList>
    </citation>
    <scope>NUCLEOTIDE SEQUENCE [LARGE SCALE GENOMIC DNA]</scope>
    <source>
        <strain evidence="5 6">KCTC 33723</strain>
    </source>
</reference>
<dbReference type="SUPFAM" id="SSF46785">
    <property type="entry name" value="Winged helix' DNA-binding domain"/>
    <property type="match status" value="1"/>
</dbReference>
<evidence type="ECO:0000259" key="4">
    <source>
        <dbReference type="PROSITE" id="PS50987"/>
    </source>
</evidence>
<keyword evidence="3" id="KW-0804">Transcription</keyword>
<evidence type="ECO:0000313" key="6">
    <source>
        <dbReference type="Proteomes" id="UP000275368"/>
    </source>
</evidence>
<dbReference type="GO" id="GO:0003677">
    <property type="term" value="F:DNA binding"/>
    <property type="evidence" value="ECO:0007669"/>
    <property type="project" value="UniProtKB-KW"/>
</dbReference>
<dbReference type="AlphaFoldDB" id="A0A3G9J0L8"/>
<dbReference type="SMART" id="SM00418">
    <property type="entry name" value="HTH_ARSR"/>
    <property type="match status" value="1"/>
</dbReference>
<dbReference type="CDD" id="cd00090">
    <property type="entry name" value="HTH_ARSR"/>
    <property type="match status" value="1"/>
</dbReference>
<evidence type="ECO:0000256" key="2">
    <source>
        <dbReference type="ARBA" id="ARBA00023125"/>
    </source>
</evidence>
<dbReference type="PANTHER" id="PTHR33154:SF33">
    <property type="entry name" value="TRANSCRIPTIONAL REPRESSOR SDPR"/>
    <property type="match status" value="1"/>
</dbReference>
<protein>
    <recommendedName>
        <fullName evidence="4">HTH arsR-type domain-containing protein</fullName>
    </recommendedName>
</protein>
<dbReference type="PROSITE" id="PS50987">
    <property type="entry name" value="HTH_ARSR_2"/>
    <property type="match status" value="1"/>
</dbReference>
<dbReference type="InterPro" id="IPR036388">
    <property type="entry name" value="WH-like_DNA-bd_sf"/>
</dbReference>
<dbReference type="InterPro" id="IPR011991">
    <property type="entry name" value="ArsR-like_HTH"/>
</dbReference>
<evidence type="ECO:0000256" key="1">
    <source>
        <dbReference type="ARBA" id="ARBA00023015"/>
    </source>
</evidence>
<accession>A0A3G9J0L8</accession>
<organism evidence="5 6">
    <name type="scientific">Paenibacillus baekrokdamisoli</name>
    <dbReference type="NCBI Taxonomy" id="1712516"/>
    <lineage>
        <taxon>Bacteria</taxon>
        <taxon>Bacillati</taxon>
        <taxon>Bacillota</taxon>
        <taxon>Bacilli</taxon>
        <taxon>Bacillales</taxon>
        <taxon>Paenibacillaceae</taxon>
        <taxon>Paenibacillus</taxon>
    </lineage>
</organism>
<dbReference type="PANTHER" id="PTHR33154">
    <property type="entry name" value="TRANSCRIPTIONAL REGULATOR, ARSR FAMILY"/>
    <property type="match status" value="1"/>
</dbReference>
<name>A0A3G9J0L8_9BACL</name>
<evidence type="ECO:0000256" key="3">
    <source>
        <dbReference type="ARBA" id="ARBA00023163"/>
    </source>
</evidence>
<keyword evidence="6" id="KW-1185">Reference proteome</keyword>
<dbReference type="InterPro" id="IPR001845">
    <property type="entry name" value="HTH_ArsR_DNA-bd_dom"/>
</dbReference>
<dbReference type="Proteomes" id="UP000275368">
    <property type="component" value="Chromosome"/>
</dbReference>
<dbReference type="KEGG" id="pbk:Back11_60820"/>
<feature type="domain" description="HTH arsR-type" evidence="4">
    <location>
        <begin position="35"/>
        <end position="143"/>
    </location>
</feature>
<dbReference type="EMBL" id="AP019308">
    <property type="protein sequence ID" value="BBH24737.1"/>
    <property type="molecule type" value="Genomic_DNA"/>
</dbReference>
<dbReference type="InterPro" id="IPR051081">
    <property type="entry name" value="HTH_MetalResp_TranReg"/>
</dbReference>
<gene>
    <name evidence="5" type="ORF">Back11_60820</name>
</gene>
<dbReference type="InterPro" id="IPR036390">
    <property type="entry name" value="WH_DNA-bd_sf"/>
</dbReference>
<dbReference type="GO" id="GO:0003700">
    <property type="term" value="F:DNA-binding transcription factor activity"/>
    <property type="evidence" value="ECO:0007669"/>
    <property type="project" value="InterPro"/>
</dbReference>
<proteinExistence type="predicted"/>